<dbReference type="FunFam" id="2.60.40.10:FF:000031">
    <property type="entry name" value="Myosin-binding protein C, slow type"/>
    <property type="match status" value="1"/>
</dbReference>
<comment type="catalytic activity">
    <reaction evidence="8">
        <text>an S-substituted L-cysteinylglycine + H2O = an S-substituted L-cysteine + glycine</text>
        <dbReference type="Rhea" id="RHEA:60444"/>
        <dbReference type="ChEBI" id="CHEBI:15377"/>
        <dbReference type="ChEBI" id="CHEBI:57305"/>
        <dbReference type="ChEBI" id="CHEBI:58717"/>
        <dbReference type="ChEBI" id="CHEBI:143103"/>
        <dbReference type="EC" id="3.4.13.23"/>
    </reaction>
    <physiologicalReaction direction="left-to-right" evidence="8">
        <dbReference type="Rhea" id="RHEA:60445"/>
    </physiologicalReaction>
</comment>
<evidence type="ECO:0000256" key="7">
    <source>
        <dbReference type="ARBA" id="ARBA00023319"/>
    </source>
</evidence>
<keyword evidence="6" id="KW-0378">Hydrolase</keyword>
<keyword evidence="3" id="KW-0031">Aminopeptidase</keyword>
<comment type="catalytic activity">
    <reaction evidence="15">
        <text>S-benzyl-L-cysteinylglycine + H2O = S-benzyl-L-cysteine + glycine</text>
        <dbReference type="Rhea" id="RHEA:62568"/>
        <dbReference type="ChEBI" id="CHEBI:15377"/>
        <dbReference type="ChEBI" id="CHEBI:57305"/>
        <dbReference type="ChEBI" id="CHEBI:145802"/>
        <dbReference type="ChEBI" id="CHEBI:145803"/>
    </reaction>
    <physiologicalReaction direction="left-to-right" evidence="15">
        <dbReference type="Rhea" id="RHEA:62569"/>
    </physiologicalReaction>
</comment>
<dbReference type="PRINTS" id="PR00014">
    <property type="entry name" value="FNTYPEIII"/>
</dbReference>
<dbReference type="InterPro" id="IPR013783">
    <property type="entry name" value="Ig-like_fold"/>
</dbReference>
<dbReference type="InterPro" id="IPR000819">
    <property type="entry name" value="Peptidase_M17_C"/>
</dbReference>
<dbReference type="PROSITE" id="PS50835">
    <property type="entry name" value="IG_LIKE"/>
    <property type="match status" value="1"/>
</dbReference>
<dbReference type="InParanoid" id="A0A212EMP6"/>
<protein>
    <recommendedName>
        <fullName evidence="2">Cytosol aminopeptidase</fullName>
        <ecNumber evidence="9">3.4.13.23</ecNumber>
    </recommendedName>
    <alternativeName>
        <fullName evidence="12">Cysteinylglycine-S-conjugate dipeptidase</fullName>
    </alternativeName>
    <alternativeName>
        <fullName evidence="13">Leucine aminopeptidase 3</fullName>
    </alternativeName>
    <alternativeName>
        <fullName evidence="11">Proline aminopeptidase</fullName>
    </alternativeName>
    <alternativeName>
        <fullName evidence="10">Prolyl aminopeptidase</fullName>
    </alternativeName>
</protein>
<dbReference type="STRING" id="278856.A0A212EMP6"/>
<feature type="region of interest" description="Disordered" evidence="17">
    <location>
        <begin position="441"/>
        <end position="482"/>
    </location>
</feature>
<dbReference type="Pfam" id="PF07679">
    <property type="entry name" value="I-set"/>
    <property type="match status" value="2"/>
</dbReference>
<dbReference type="GO" id="GO:0006508">
    <property type="term" value="P:proteolysis"/>
    <property type="evidence" value="ECO:0007669"/>
    <property type="project" value="UniProtKB-KW"/>
</dbReference>
<evidence type="ECO:0000256" key="6">
    <source>
        <dbReference type="ARBA" id="ARBA00022801"/>
    </source>
</evidence>
<keyword evidence="7" id="KW-0393">Immunoglobulin domain</keyword>
<dbReference type="SUPFAM" id="SSF49265">
    <property type="entry name" value="Fibronectin type III"/>
    <property type="match status" value="2"/>
</dbReference>
<evidence type="ECO:0000256" key="8">
    <source>
        <dbReference type="ARBA" id="ARBA00023511"/>
    </source>
</evidence>
<dbReference type="GO" id="GO:0030145">
    <property type="term" value="F:manganese ion binding"/>
    <property type="evidence" value="ECO:0007669"/>
    <property type="project" value="InterPro"/>
</dbReference>
<evidence type="ECO:0000259" key="19">
    <source>
        <dbReference type="PROSITE" id="PS50853"/>
    </source>
</evidence>
<dbReference type="InterPro" id="IPR036116">
    <property type="entry name" value="FN3_sf"/>
</dbReference>
<evidence type="ECO:0000256" key="17">
    <source>
        <dbReference type="SAM" id="MobiDB-lite"/>
    </source>
</evidence>
<evidence type="ECO:0000256" key="5">
    <source>
        <dbReference type="ARBA" id="ARBA00022737"/>
    </source>
</evidence>
<dbReference type="PANTHER" id="PTHR11963:SF25">
    <property type="entry name" value="CYTOSOL AMINOPEPTIDASE"/>
    <property type="match status" value="1"/>
</dbReference>
<evidence type="ECO:0000256" key="4">
    <source>
        <dbReference type="ARBA" id="ARBA00022670"/>
    </source>
</evidence>
<dbReference type="InterPro" id="IPR008283">
    <property type="entry name" value="Peptidase_M17_N"/>
</dbReference>
<dbReference type="Gene3D" id="3.40.630.10">
    <property type="entry name" value="Zn peptidases"/>
    <property type="match status" value="1"/>
</dbReference>
<dbReference type="GO" id="GO:0070006">
    <property type="term" value="F:metalloaminopeptidase activity"/>
    <property type="evidence" value="ECO:0007669"/>
    <property type="project" value="InterPro"/>
</dbReference>
<dbReference type="EC" id="3.4.13.23" evidence="9"/>
<dbReference type="SMART" id="SM00060">
    <property type="entry name" value="FN3"/>
    <property type="match status" value="2"/>
</dbReference>
<dbReference type="SUPFAM" id="SSF53187">
    <property type="entry name" value="Zn-dependent exopeptidases"/>
    <property type="match status" value="1"/>
</dbReference>
<dbReference type="SMART" id="SM00408">
    <property type="entry name" value="IGc2"/>
    <property type="match status" value="2"/>
</dbReference>
<dbReference type="Gene3D" id="3.40.220.10">
    <property type="entry name" value="Leucine Aminopeptidase, subunit E, domain 1"/>
    <property type="match status" value="1"/>
</dbReference>
<evidence type="ECO:0000313" key="21">
    <source>
        <dbReference type="Proteomes" id="UP000007151"/>
    </source>
</evidence>
<proteinExistence type="inferred from homology"/>
<dbReference type="EMBL" id="AGBW02013811">
    <property type="protein sequence ID" value="OWR42749.1"/>
    <property type="molecule type" value="Genomic_DNA"/>
</dbReference>
<organism evidence="20 21">
    <name type="scientific">Danaus plexippus plexippus</name>
    <dbReference type="NCBI Taxonomy" id="278856"/>
    <lineage>
        <taxon>Eukaryota</taxon>
        <taxon>Metazoa</taxon>
        <taxon>Ecdysozoa</taxon>
        <taxon>Arthropoda</taxon>
        <taxon>Hexapoda</taxon>
        <taxon>Insecta</taxon>
        <taxon>Pterygota</taxon>
        <taxon>Neoptera</taxon>
        <taxon>Endopterygota</taxon>
        <taxon>Lepidoptera</taxon>
        <taxon>Glossata</taxon>
        <taxon>Ditrysia</taxon>
        <taxon>Papilionoidea</taxon>
        <taxon>Nymphalidae</taxon>
        <taxon>Danainae</taxon>
        <taxon>Danaini</taxon>
        <taxon>Danaina</taxon>
        <taxon>Danaus</taxon>
        <taxon>Danaus</taxon>
    </lineage>
</organism>
<gene>
    <name evidence="20" type="ORF">KGM_206797</name>
</gene>
<dbReference type="GO" id="GO:0030154">
    <property type="term" value="P:cell differentiation"/>
    <property type="evidence" value="ECO:0007669"/>
    <property type="project" value="UniProtKB-ARBA"/>
</dbReference>
<dbReference type="PANTHER" id="PTHR11963">
    <property type="entry name" value="LEUCINE AMINOPEPTIDASE-RELATED"/>
    <property type="match status" value="1"/>
</dbReference>
<dbReference type="FunCoup" id="A0A212EMP6">
    <property type="interactions" value="4"/>
</dbReference>
<comment type="function">
    <text evidence="14">Cytosolic metallopeptidase that catalyzes the removal of unsubstituted N-terminal hydrophobic amino acids from various peptides. The presence of Zn(2+) ions is essential for the peptidase activity, and the association with other cofactors can modulate the substrate spectificity of the enzyme. For instance, in the presence of Mn(2+), it displays a specific Cys-Gly hydrolyzing activity of Cys-Gly-S-conjugates. Involved in the metabolism of glutathione and in the degradation of glutathione S-conjugates, which may play a role in the control of the cell redox status.</text>
</comment>
<dbReference type="InterPro" id="IPR007110">
    <property type="entry name" value="Ig-like_dom"/>
</dbReference>
<dbReference type="GO" id="GO:0009653">
    <property type="term" value="P:anatomical structure morphogenesis"/>
    <property type="evidence" value="ECO:0007669"/>
    <property type="project" value="UniProtKB-ARBA"/>
</dbReference>
<dbReference type="KEGG" id="dpl:KGM_206797"/>
<dbReference type="GO" id="GO:0005737">
    <property type="term" value="C:cytoplasm"/>
    <property type="evidence" value="ECO:0007669"/>
    <property type="project" value="InterPro"/>
</dbReference>
<comment type="similarity">
    <text evidence="1">Belongs to the peptidase M17 family.</text>
</comment>
<dbReference type="InterPro" id="IPR036179">
    <property type="entry name" value="Ig-like_dom_sf"/>
</dbReference>
<evidence type="ECO:0000256" key="16">
    <source>
        <dbReference type="ARBA" id="ARBA00049107"/>
    </source>
</evidence>
<keyword evidence="5" id="KW-0677">Repeat</keyword>
<dbReference type="Pfam" id="PF02789">
    <property type="entry name" value="Peptidase_M17_N"/>
    <property type="match status" value="1"/>
</dbReference>
<dbReference type="PRINTS" id="PR00481">
    <property type="entry name" value="LAMNOPPTDASE"/>
</dbReference>
<evidence type="ECO:0000256" key="13">
    <source>
        <dbReference type="ARBA" id="ARBA00031564"/>
    </source>
</evidence>
<dbReference type="eggNOG" id="KOG0613">
    <property type="taxonomic scope" value="Eukaryota"/>
</dbReference>
<dbReference type="InterPro" id="IPR043472">
    <property type="entry name" value="Macro_dom-like"/>
</dbReference>
<evidence type="ECO:0000256" key="11">
    <source>
        <dbReference type="ARBA" id="ARBA00030930"/>
    </source>
</evidence>
<dbReference type="InterPro" id="IPR003598">
    <property type="entry name" value="Ig_sub2"/>
</dbReference>
<dbReference type="SMART" id="SM00409">
    <property type="entry name" value="IG"/>
    <property type="match status" value="2"/>
</dbReference>
<evidence type="ECO:0000256" key="2">
    <source>
        <dbReference type="ARBA" id="ARBA00014190"/>
    </source>
</evidence>
<evidence type="ECO:0000256" key="9">
    <source>
        <dbReference type="ARBA" id="ARBA00023625"/>
    </source>
</evidence>
<sequence>MGNHSSSHVAHKSRKNVHWKSAGRPGVPGKPEIIPFLSDEEPNAITLKWNPPSHDGGAPLQGYQVECNRLGSPDWVRTAPPVVWRPELLLSGLEPPHRYQFRVTAINAVGRSDYSELSDILTVNANRTSQEPPLFLQHVENVTALENDKTEFRVSFTGTPVPTIAWFKDDYEIFSSRRTAISTTDSTSILIFHQTIASDEGEIKCTATNRAGHAVSKGRLSLEAAPKLRYPRQYEDGLLYEINETVFLKTAIVGKPTPVVEWRHDGQPISINERIQITTTPKFSMLKILSARRSDRGEYQVHAKNNIGEDTASFLVTITAPPDPPRNVSVARQVDKSVTLNWEPPEDDGGCRIGNYVVEYYRSGWNVWLKAVTSRKTSITLFDLIEGSEYRFRVKAESPYGMSAPSVESTPVKIPGRAVDMEFLAVESKIINEAMLKEGGEAMPISPTPRRKRLSAPADSTLLEEPSPVPLRKKPAPSKSEATSNEFMLVLYPDAKSDDKTEKRKSFQLDLEDALSPPPISLSAPELSSRSTLPFKTLRNAVSSTELLHERAMARFYKAVAMKEEQSKQMQKNIPSNAFENNNAINGHTSKLKHDIVKNAPSLNMSIKSDSVEEKELENSKFQIRQDSINSEKWQQMSFDEDYTASTVSTDGDYSEDEDVSLTEEIQREKQLLEEEATYNPRNKNIHNTSQSKISLEEEDHNDELIPLSPLPDPNFVPKPILKKRENTEPINFTSIETKSDLKESNEILTKTQKENKRTLFQKLTKQKPFHFPKILNKKDTNISEEAMQTNKEKPINKVEPIDDKLGDEGKTVIDYYGNIVKEYGSAKKSNTPLYLNTEDLKYVAEQQYKNDLQSSKVLDHKDTVIKPAQDKKVTTTKTKTKIRAKPLNKSSKKENLDKQTEITENKVHLSKAQNCNQKSEIKNVVLKTTERATIVIPIDYRKLEERAKITVRSAIDYTVDVCLLLLAFWLYIFKDERLAIPILILIIYRQLQETIFRNIPEWIKHYTPQWLKKKTSHGSRCIRFISQFKIPRSDCVLPKNWRKVNDPKLCGIRDKGLVLGVYYNENVVGEGTILTASAQKFDKKCKGKLWNQLKLTPTPRLGEYRVFYDLDPIYGYVAVAGLGSECLAFNEVEQLHESKEAIRIAAGIGTQALYKFKPSAIHVESFGDAEASAEGASLATWRFQEYRSPKSEMVIQKPKLELFDDCDFDGWKIGELKAESQNLARFLQEMPPNILNPTKFAKLAVDLLCELDINVEIKTQGWATSHEMGGFVAIGKSSLQPPLYVEISYYGANERTRPIVLIGKGVTFDSGSVDLKSSNALRHMRGDMAGAACVLAITRAAALLKLPVNIRGILPLCELMPSGKSPKFGDIVSSASGKSIHIRLPSREGRLLFADSLVYARNYWPKMILDIGTMSKELIYTLGGAACGCYTNSEELFCYAESASSQTGDRIWRMPLWKFYEERLKDCHVADLANTATNDYGDSPNCAAFLKQFVCDSQWMHFDTYNVSYTEGHDFTYLQKGMTGRPTRTIIELMYQLLGDAKL</sequence>
<dbReference type="Proteomes" id="UP000007151">
    <property type="component" value="Unassembled WGS sequence"/>
</dbReference>
<feature type="domain" description="Fibronectin type-III" evidence="19">
    <location>
        <begin position="27"/>
        <end position="125"/>
    </location>
</feature>
<evidence type="ECO:0000256" key="10">
    <source>
        <dbReference type="ARBA" id="ARBA00029605"/>
    </source>
</evidence>
<feature type="region of interest" description="Disordered" evidence="17">
    <location>
        <begin position="1"/>
        <end position="32"/>
    </location>
</feature>
<keyword evidence="21" id="KW-1185">Reference proteome</keyword>
<comment type="catalytic activity">
    <reaction evidence="16">
        <text>L-cysteinylglycine + H2O = L-cysteine + glycine</text>
        <dbReference type="Rhea" id="RHEA:28783"/>
        <dbReference type="ChEBI" id="CHEBI:15377"/>
        <dbReference type="ChEBI" id="CHEBI:35235"/>
        <dbReference type="ChEBI" id="CHEBI:57305"/>
        <dbReference type="ChEBI" id="CHEBI:61694"/>
    </reaction>
    <physiologicalReaction direction="left-to-right" evidence="16">
        <dbReference type="Rhea" id="RHEA:28784"/>
    </physiologicalReaction>
</comment>
<dbReference type="SUPFAM" id="SSF52949">
    <property type="entry name" value="Macro domain-like"/>
    <property type="match status" value="1"/>
</dbReference>
<name>A0A212EMP6_DANPL</name>
<evidence type="ECO:0000256" key="12">
    <source>
        <dbReference type="ARBA" id="ARBA00030997"/>
    </source>
</evidence>
<dbReference type="CDD" id="cd00063">
    <property type="entry name" value="FN3"/>
    <property type="match status" value="2"/>
</dbReference>
<dbReference type="InterPro" id="IPR011356">
    <property type="entry name" value="Leucine_aapep/pepB"/>
</dbReference>
<evidence type="ECO:0000256" key="14">
    <source>
        <dbReference type="ARBA" id="ARBA00045966"/>
    </source>
</evidence>
<dbReference type="Pfam" id="PF00041">
    <property type="entry name" value="fn3"/>
    <property type="match status" value="2"/>
</dbReference>
<evidence type="ECO:0000256" key="3">
    <source>
        <dbReference type="ARBA" id="ARBA00022438"/>
    </source>
</evidence>
<dbReference type="PROSITE" id="PS50853">
    <property type="entry name" value="FN3"/>
    <property type="match status" value="2"/>
</dbReference>
<dbReference type="Gene3D" id="2.60.40.10">
    <property type="entry name" value="Immunoglobulins"/>
    <property type="match status" value="4"/>
</dbReference>
<dbReference type="InterPro" id="IPR003961">
    <property type="entry name" value="FN3_dom"/>
</dbReference>
<evidence type="ECO:0000256" key="15">
    <source>
        <dbReference type="ARBA" id="ARBA00047881"/>
    </source>
</evidence>
<dbReference type="FunFam" id="2.60.40.10:FF:000612">
    <property type="entry name" value="palladin isoform X1"/>
    <property type="match status" value="1"/>
</dbReference>
<feature type="compositionally biased region" description="Basic residues" evidence="17">
    <location>
        <begin position="9"/>
        <end position="18"/>
    </location>
</feature>
<dbReference type="CDD" id="cd00433">
    <property type="entry name" value="Peptidase_M17"/>
    <property type="match status" value="1"/>
</dbReference>
<evidence type="ECO:0000259" key="18">
    <source>
        <dbReference type="PROSITE" id="PS50835"/>
    </source>
</evidence>
<dbReference type="InterPro" id="IPR003599">
    <property type="entry name" value="Ig_sub"/>
</dbReference>
<feature type="domain" description="Fibronectin type-III" evidence="19">
    <location>
        <begin position="324"/>
        <end position="417"/>
    </location>
</feature>
<evidence type="ECO:0000256" key="1">
    <source>
        <dbReference type="ARBA" id="ARBA00009528"/>
    </source>
</evidence>
<comment type="caution">
    <text evidence="20">The sequence shown here is derived from an EMBL/GenBank/DDBJ whole genome shotgun (WGS) entry which is preliminary data.</text>
</comment>
<dbReference type="InterPro" id="IPR013098">
    <property type="entry name" value="Ig_I-set"/>
</dbReference>
<dbReference type="Pfam" id="PF00883">
    <property type="entry name" value="Peptidase_M17"/>
    <property type="match status" value="1"/>
</dbReference>
<reference evidence="20 21" key="1">
    <citation type="journal article" date="2011" name="Cell">
        <title>The monarch butterfly genome yields insights into long-distance migration.</title>
        <authorList>
            <person name="Zhan S."/>
            <person name="Merlin C."/>
            <person name="Boore J.L."/>
            <person name="Reppert S.M."/>
        </authorList>
    </citation>
    <scope>NUCLEOTIDE SEQUENCE [LARGE SCALE GENOMIC DNA]</scope>
    <source>
        <strain evidence="20">F-2</strain>
    </source>
</reference>
<feature type="domain" description="Ig-like" evidence="18">
    <location>
        <begin position="132"/>
        <end position="221"/>
    </location>
</feature>
<accession>A0A212EMP6</accession>
<evidence type="ECO:0000313" key="20">
    <source>
        <dbReference type="EMBL" id="OWR42749.1"/>
    </source>
</evidence>
<dbReference type="SUPFAM" id="SSF48726">
    <property type="entry name" value="Immunoglobulin"/>
    <property type="match status" value="2"/>
</dbReference>
<keyword evidence="4" id="KW-0645">Protease</keyword>